<evidence type="ECO:0000313" key="2">
    <source>
        <dbReference type="Proteomes" id="UP000186684"/>
    </source>
</evidence>
<gene>
    <name evidence="1" type="ORF">SAMN05421759_10988</name>
</gene>
<protein>
    <submittedName>
        <fullName evidence="1">Uncharacterized protein</fullName>
    </submittedName>
</protein>
<name>A0A1N7NPR2_9RHOB</name>
<proteinExistence type="predicted"/>
<dbReference type="Proteomes" id="UP000186684">
    <property type="component" value="Unassembled WGS sequence"/>
</dbReference>
<dbReference type="EMBL" id="FTOQ01000009">
    <property type="protein sequence ID" value="SIT00209.1"/>
    <property type="molecule type" value="Genomic_DNA"/>
</dbReference>
<accession>A0A1N7NPR2</accession>
<dbReference type="STRING" id="633194.SAMN05421759_10988"/>
<sequence>MQWTPPISMAAIDTGGPQIIIDRSLALDLHGPLVTLRLAAECDTWLASSVFRQLDDSLVCMSPLLASPEANIAPLTGPEDERAVMVWQRARVLTAGRRLYWLADCREDAHLPEWAAAESHSRFEILHKALYSAAPNTGDDAALDAIVMAAAFQERPAAILARCGKHGTPDIVREAGRYGLNVIEIDTAFATEARDTWFGPLLMRTGLYEWAVTAQTPLVYARLIAPDLLFLDTEFFDVDDGNALRMSGWPLKATLLWGRL</sequence>
<evidence type="ECO:0000313" key="1">
    <source>
        <dbReference type="EMBL" id="SIT00209.1"/>
    </source>
</evidence>
<dbReference type="AlphaFoldDB" id="A0A1N7NPR2"/>
<keyword evidence="2" id="KW-1185">Reference proteome</keyword>
<reference evidence="2" key="1">
    <citation type="submission" date="2017-01" db="EMBL/GenBank/DDBJ databases">
        <authorList>
            <person name="Varghese N."/>
            <person name="Submissions S."/>
        </authorList>
    </citation>
    <scope>NUCLEOTIDE SEQUENCE [LARGE SCALE GENOMIC DNA]</scope>
    <source>
        <strain evidence="2">DSM 29430</strain>
    </source>
</reference>
<organism evidence="1 2">
    <name type="scientific">Roseivivax lentus</name>
    <dbReference type="NCBI Taxonomy" id="633194"/>
    <lineage>
        <taxon>Bacteria</taxon>
        <taxon>Pseudomonadati</taxon>
        <taxon>Pseudomonadota</taxon>
        <taxon>Alphaproteobacteria</taxon>
        <taxon>Rhodobacterales</taxon>
        <taxon>Roseobacteraceae</taxon>
        <taxon>Roseivivax</taxon>
    </lineage>
</organism>